<dbReference type="PaxDb" id="1435377-SUSAZ_11020"/>
<evidence type="ECO:0000313" key="9">
    <source>
        <dbReference type="Proteomes" id="UP000065473"/>
    </source>
</evidence>
<dbReference type="Gene3D" id="1.10.287.3510">
    <property type="match status" value="1"/>
</dbReference>
<feature type="transmembrane region" description="Helical" evidence="5">
    <location>
        <begin position="37"/>
        <end position="54"/>
    </location>
</feature>
<evidence type="ECO:0000256" key="1">
    <source>
        <dbReference type="ARBA" id="ARBA00004141"/>
    </source>
</evidence>
<feature type="transmembrane region" description="Helical" evidence="5">
    <location>
        <begin position="60"/>
        <end position="85"/>
    </location>
</feature>
<evidence type="ECO:0000313" key="7">
    <source>
        <dbReference type="EMBL" id="ALU32341.1"/>
    </source>
</evidence>
<dbReference type="EMBL" id="CP013695">
    <property type="protein sequence ID" value="ALU32341.1"/>
    <property type="molecule type" value="Genomic_DNA"/>
</dbReference>
<feature type="transmembrane region" description="Helical" evidence="5">
    <location>
        <begin position="6"/>
        <end position="25"/>
    </location>
</feature>
<protein>
    <submittedName>
        <fullName evidence="7">NADH-ubiquinone oxidoreductase subunit 4L</fullName>
    </submittedName>
</protein>
<accession>A0A0U3GPW4</accession>
<keyword evidence="3 5" id="KW-1133">Transmembrane helix</keyword>
<keyword evidence="7" id="KW-0830">Ubiquinone</keyword>
<proteinExistence type="predicted"/>
<dbReference type="AlphaFoldDB" id="A0A0U3GPW4"/>
<dbReference type="EMBL" id="CP013694">
    <property type="protein sequence ID" value="ALU29608.1"/>
    <property type="molecule type" value="Genomic_DNA"/>
</dbReference>
<evidence type="ECO:0000313" key="6">
    <source>
        <dbReference type="EMBL" id="ALU29608.1"/>
    </source>
</evidence>
<evidence type="ECO:0000256" key="5">
    <source>
        <dbReference type="SAM" id="Phobius"/>
    </source>
</evidence>
<evidence type="ECO:0000256" key="2">
    <source>
        <dbReference type="ARBA" id="ARBA00022692"/>
    </source>
</evidence>
<comment type="subcellular location">
    <subcellularLocation>
        <location evidence="1">Membrane</location>
        <topology evidence="1">Multi-pass membrane protein</topology>
    </subcellularLocation>
</comment>
<sequence length="94" mass="10382">MEFGYIGLMVSVVLIGISVYGFLNSKNIVRIFLSSEILVNASILIVFSVSSLTNQVYLPIYFSLFAIGMALVEIVVAFAAIFLYYKNKGSLEVE</sequence>
<evidence type="ECO:0000256" key="3">
    <source>
        <dbReference type="ARBA" id="ARBA00022989"/>
    </source>
</evidence>
<dbReference type="OMA" id="MEFGYIG"/>
<dbReference type="RefSeq" id="WP_011279124.1">
    <property type="nucleotide sequence ID" value="NZ_BHWZ01000006.1"/>
</dbReference>
<reference evidence="8 9" key="1">
    <citation type="submission" date="2015-12" db="EMBL/GenBank/DDBJ databases">
        <title>A stable core within a dynamic pangenome in Sulfolobus acidocaldarius.</title>
        <authorList>
            <person name="Anderson R."/>
            <person name="Kouris A."/>
            <person name="Seward C."/>
            <person name="Campbell K."/>
            <person name="Whitaker R."/>
        </authorList>
    </citation>
    <scope>NUCLEOTIDE SEQUENCE [LARGE SCALE GENOMIC DNA]</scope>
    <source>
        <strain evidence="6 9">GG12-C01-09</strain>
        <strain evidence="7 8">NG05B_CO5_07</strain>
    </source>
</reference>
<evidence type="ECO:0000313" key="8">
    <source>
        <dbReference type="Proteomes" id="UP000060043"/>
    </source>
</evidence>
<name>A0A0U3GPW4_9CREN</name>
<organism evidence="7 8">
    <name type="scientific">Sulfolobus acidocaldarius</name>
    <dbReference type="NCBI Taxonomy" id="2285"/>
    <lineage>
        <taxon>Archaea</taxon>
        <taxon>Thermoproteota</taxon>
        <taxon>Thermoprotei</taxon>
        <taxon>Sulfolobales</taxon>
        <taxon>Sulfolobaceae</taxon>
        <taxon>Sulfolobus</taxon>
    </lineage>
</organism>
<dbReference type="GeneID" id="14552849"/>
<keyword evidence="4 5" id="KW-0472">Membrane</keyword>
<evidence type="ECO:0000256" key="4">
    <source>
        <dbReference type="ARBA" id="ARBA00023136"/>
    </source>
</evidence>
<dbReference type="Proteomes" id="UP000060043">
    <property type="component" value="Chromosome"/>
</dbReference>
<dbReference type="Pfam" id="PF00420">
    <property type="entry name" value="Oxidored_q2"/>
    <property type="match status" value="1"/>
</dbReference>
<keyword evidence="2 5" id="KW-0812">Transmembrane</keyword>
<dbReference type="GO" id="GO:0016020">
    <property type="term" value="C:membrane"/>
    <property type="evidence" value="ECO:0007669"/>
    <property type="project" value="UniProtKB-SubCell"/>
</dbReference>
<dbReference type="InterPro" id="IPR039428">
    <property type="entry name" value="NUOK/Mnh_C1-like"/>
</dbReference>
<dbReference type="OrthoDB" id="44109at2157"/>
<gene>
    <name evidence="6" type="ORF">ATY89_06410</name>
    <name evidence="7" type="ORF">ATZ20_09435</name>
</gene>
<dbReference type="STRING" id="1435377.SUSAZ_11020"/>
<dbReference type="Proteomes" id="UP000065473">
    <property type="component" value="Chromosome"/>
</dbReference>